<feature type="non-terminal residue" evidence="1">
    <location>
        <position position="1"/>
    </location>
</feature>
<reference evidence="2" key="1">
    <citation type="journal article" date="2019" name="Int. J. Syst. Evol. Microbiol.">
        <title>The Global Catalogue of Microorganisms (GCM) 10K type strain sequencing project: providing services to taxonomists for standard genome sequencing and annotation.</title>
        <authorList>
            <consortium name="The Broad Institute Genomics Platform"/>
            <consortium name="The Broad Institute Genome Sequencing Center for Infectious Disease"/>
            <person name="Wu L."/>
            <person name="Ma J."/>
        </authorList>
    </citation>
    <scope>NUCLEOTIDE SEQUENCE [LARGE SCALE GENOMIC DNA]</scope>
    <source>
        <strain evidence="2">KCTC 52490</strain>
    </source>
</reference>
<evidence type="ECO:0000313" key="1">
    <source>
        <dbReference type="EMBL" id="MFD2933217.1"/>
    </source>
</evidence>
<dbReference type="RefSeq" id="WP_381497420.1">
    <property type="nucleotide sequence ID" value="NZ_JBHUOM010000002.1"/>
</dbReference>
<comment type="caution">
    <text evidence="1">The sequence shown here is derived from an EMBL/GenBank/DDBJ whole genome shotgun (WGS) entry which is preliminary data.</text>
</comment>
<protein>
    <recommendedName>
        <fullName evidence="3">Transposase</fullName>
    </recommendedName>
</protein>
<name>A0ABW6AFL4_9BACT</name>
<organism evidence="1 2">
    <name type="scientific">Spirosoma flavum</name>
    <dbReference type="NCBI Taxonomy" id="2048557"/>
    <lineage>
        <taxon>Bacteria</taxon>
        <taxon>Pseudomonadati</taxon>
        <taxon>Bacteroidota</taxon>
        <taxon>Cytophagia</taxon>
        <taxon>Cytophagales</taxon>
        <taxon>Cytophagaceae</taxon>
        <taxon>Spirosoma</taxon>
    </lineage>
</organism>
<proteinExistence type="predicted"/>
<dbReference type="Proteomes" id="UP001597512">
    <property type="component" value="Unassembled WGS sequence"/>
</dbReference>
<evidence type="ECO:0008006" key="3">
    <source>
        <dbReference type="Google" id="ProtNLM"/>
    </source>
</evidence>
<dbReference type="EMBL" id="JBHUOM010000002">
    <property type="protein sequence ID" value="MFD2933217.1"/>
    <property type="molecule type" value="Genomic_DNA"/>
</dbReference>
<gene>
    <name evidence="1" type="ORF">ACFS25_05445</name>
</gene>
<sequence>VLAVRAVELSRTNDPGSVFKNCFHMLVDEFSFTGFGIQVSLCRKKDKILAVRSRTSQLGWCW</sequence>
<keyword evidence="2" id="KW-1185">Reference proteome</keyword>
<evidence type="ECO:0000313" key="2">
    <source>
        <dbReference type="Proteomes" id="UP001597512"/>
    </source>
</evidence>
<accession>A0ABW6AFL4</accession>